<evidence type="ECO:0000256" key="1">
    <source>
        <dbReference type="ARBA" id="ARBA00004752"/>
    </source>
</evidence>
<evidence type="ECO:0000256" key="3">
    <source>
        <dbReference type="ARBA" id="ARBA00022679"/>
    </source>
</evidence>
<feature type="domain" description="L,D-TPase catalytic" evidence="8">
    <location>
        <begin position="321"/>
        <end position="495"/>
    </location>
</feature>
<keyword evidence="6 7" id="KW-0961">Cell wall biogenesis/degradation</keyword>
<evidence type="ECO:0000256" key="2">
    <source>
        <dbReference type="ARBA" id="ARBA00005992"/>
    </source>
</evidence>
<evidence type="ECO:0000256" key="5">
    <source>
        <dbReference type="ARBA" id="ARBA00022984"/>
    </source>
</evidence>
<sequence length="548" mass="63492">MLRFVFWTLFVSILTFSFELFGQDTTKTSEIIRFRIETDPPGEKLRIRGNSLWSTDQIINFYTDRYFAEVWSKDGILTELAYELRFEIKQAQFDGLNPKDYNLSEIEPFFQSFESNKKNGIANNPGDLADLDLLLSDAFFHLASNLEIGKVDPSIIDKDWEISRKDPVFDYSELLSKAIEEGQVRQNLEMLYPKFSIYKKGREVIRVLVEEEKNDTLNWKKVKISKSIKVGESNNDIPVLRERLQYWGILDSYEFYDPKLYDSVMKNAVKDFQGLNGMEIDGVIGNMTVAAMNDSPQDRIDKARVNMERLRWLPDTVKNAEFILVNIANFQLDYIKNLDTLVSERVIVGKKYHESPIFMAEMSYIVFSPYWNIPYSITKSEIIPSVRKNANYISAKNMEVVTTSGKVVDPNTIDWTAKSFPYLVRQKPGPGNSLGLVKFMFPNKHNVYIHDTNARSLFANDDRARSHGCIRIQNPDVFAKVLLREDPTWTMEKIHESMNQTQEQVVKLNQNIPVVLVYLTFWADSKGKAHFREDIYDRDAPILAALEK</sequence>
<dbReference type="InterPro" id="IPR005490">
    <property type="entry name" value="LD_TPept_cat_dom"/>
</dbReference>
<comment type="pathway">
    <text evidence="1 7">Cell wall biogenesis; peptidoglycan biosynthesis.</text>
</comment>
<name>A0ABS3CEQ1_9BACT</name>
<dbReference type="InterPro" id="IPR045380">
    <property type="entry name" value="LD_TPept_scaffold_dom"/>
</dbReference>
<dbReference type="EMBL" id="JAFKCU010000002">
    <property type="protein sequence ID" value="MBN7815584.1"/>
    <property type="molecule type" value="Genomic_DNA"/>
</dbReference>
<dbReference type="Pfam" id="PF03734">
    <property type="entry name" value="YkuD"/>
    <property type="match status" value="1"/>
</dbReference>
<evidence type="ECO:0000313" key="10">
    <source>
        <dbReference type="Proteomes" id="UP000664480"/>
    </source>
</evidence>
<evidence type="ECO:0000256" key="6">
    <source>
        <dbReference type="ARBA" id="ARBA00023316"/>
    </source>
</evidence>
<gene>
    <name evidence="9" type="ORF">J0A69_09100</name>
</gene>
<dbReference type="PANTHER" id="PTHR41533:SF2">
    <property type="entry name" value="BLR7131 PROTEIN"/>
    <property type="match status" value="1"/>
</dbReference>
<dbReference type="Gene3D" id="1.10.101.10">
    <property type="entry name" value="PGBD-like superfamily/PGBD"/>
    <property type="match status" value="1"/>
</dbReference>
<evidence type="ECO:0000313" key="9">
    <source>
        <dbReference type="EMBL" id="MBN7815584.1"/>
    </source>
</evidence>
<dbReference type="Proteomes" id="UP000664480">
    <property type="component" value="Unassembled WGS sequence"/>
</dbReference>
<dbReference type="Pfam" id="PF20142">
    <property type="entry name" value="Scaffold"/>
    <property type="match status" value="1"/>
</dbReference>
<dbReference type="InterPro" id="IPR038063">
    <property type="entry name" value="Transpep_catalytic_dom"/>
</dbReference>
<evidence type="ECO:0000256" key="4">
    <source>
        <dbReference type="ARBA" id="ARBA00022960"/>
    </source>
</evidence>
<protein>
    <submittedName>
        <fullName evidence="9">L,D-transpeptidase family protein</fullName>
    </submittedName>
</protein>
<organism evidence="9 10">
    <name type="scientific">Algoriphagus pacificus</name>
    <dbReference type="NCBI Taxonomy" id="2811234"/>
    <lineage>
        <taxon>Bacteria</taxon>
        <taxon>Pseudomonadati</taxon>
        <taxon>Bacteroidota</taxon>
        <taxon>Cytophagia</taxon>
        <taxon>Cytophagales</taxon>
        <taxon>Cyclobacteriaceae</taxon>
        <taxon>Algoriphagus</taxon>
    </lineage>
</organism>
<dbReference type="InterPro" id="IPR002477">
    <property type="entry name" value="Peptidoglycan-bd-like"/>
</dbReference>
<keyword evidence="3" id="KW-0808">Transferase</keyword>
<comment type="caution">
    <text evidence="9">The sequence shown here is derived from an EMBL/GenBank/DDBJ whole genome shotgun (WGS) entry which is preliminary data.</text>
</comment>
<dbReference type="CDD" id="cd16913">
    <property type="entry name" value="YkuD_like"/>
    <property type="match status" value="1"/>
</dbReference>
<dbReference type="RefSeq" id="WP_206586244.1">
    <property type="nucleotide sequence ID" value="NZ_JAFKCU010000002.1"/>
</dbReference>
<dbReference type="PROSITE" id="PS52029">
    <property type="entry name" value="LD_TPASE"/>
    <property type="match status" value="1"/>
</dbReference>
<keyword evidence="4 7" id="KW-0133">Cell shape</keyword>
<dbReference type="InterPro" id="IPR036366">
    <property type="entry name" value="PGBDSf"/>
</dbReference>
<keyword evidence="5 7" id="KW-0573">Peptidoglycan synthesis</keyword>
<dbReference type="InterPro" id="IPR036365">
    <property type="entry name" value="PGBD-like_sf"/>
</dbReference>
<dbReference type="Pfam" id="PF01471">
    <property type="entry name" value="PG_binding_1"/>
    <property type="match status" value="1"/>
</dbReference>
<feature type="active site" description="Nucleophile" evidence="7">
    <location>
        <position position="469"/>
    </location>
</feature>
<dbReference type="Gene3D" id="2.40.440.10">
    <property type="entry name" value="L,D-transpeptidase catalytic domain-like"/>
    <property type="match status" value="1"/>
</dbReference>
<dbReference type="InterPro" id="IPR052905">
    <property type="entry name" value="LD-transpeptidase_YkuD-like"/>
</dbReference>
<proteinExistence type="inferred from homology"/>
<accession>A0ABS3CEQ1</accession>
<dbReference type="PANTHER" id="PTHR41533">
    <property type="entry name" value="L,D-TRANSPEPTIDASE HI_1667-RELATED"/>
    <property type="match status" value="1"/>
</dbReference>
<comment type="similarity">
    <text evidence="2">Belongs to the YkuD family.</text>
</comment>
<keyword evidence="10" id="KW-1185">Reference proteome</keyword>
<reference evidence="9 10" key="1">
    <citation type="submission" date="2021-03" db="EMBL/GenBank/DDBJ databases">
        <title>novel species isolated from a fishpond in China.</title>
        <authorList>
            <person name="Lu H."/>
            <person name="Cai Z."/>
        </authorList>
    </citation>
    <scope>NUCLEOTIDE SEQUENCE [LARGE SCALE GENOMIC DNA]</scope>
    <source>
        <strain evidence="9 10">YJ13C</strain>
    </source>
</reference>
<dbReference type="SUPFAM" id="SSF141523">
    <property type="entry name" value="L,D-transpeptidase catalytic domain-like"/>
    <property type="match status" value="1"/>
</dbReference>
<dbReference type="SUPFAM" id="SSF47090">
    <property type="entry name" value="PGBD-like"/>
    <property type="match status" value="1"/>
</dbReference>
<evidence type="ECO:0000256" key="7">
    <source>
        <dbReference type="PROSITE-ProRule" id="PRU01373"/>
    </source>
</evidence>
<feature type="active site" description="Proton donor/acceptor" evidence="7">
    <location>
        <position position="450"/>
    </location>
</feature>
<evidence type="ECO:0000259" key="8">
    <source>
        <dbReference type="PROSITE" id="PS52029"/>
    </source>
</evidence>